<dbReference type="PROSITE" id="PS50531">
    <property type="entry name" value="HTH_IS21"/>
    <property type="match status" value="1"/>
</dbReference>
<dbReference type="PANTHER" id="PTHR33498:SF1">
    <property type="entry name" value="TRANSPOSASE FOR INSERTION SEQUENCE ELEMENT IS1557"/>
    <property type="match status" value="1"/>
</dbReference>
<protein>
    <submittedName>
        <fullName evidence="2">ISL3 family transposase</fullName>
    </submittedName>
</protein>
<dbReference type="EMBL" id="JALDAY010000013">
    <property type="protein sequence ID" value="MCI3277028.1"/>
    <property type="molecule type" value="Genomic_DNA"/>
</dbReference>
<dbReference type="InterPro" id="IPR047951">
    <property type="entry name" value="Transpos_ISL3"/>
</dbReference>
<sequence length="554" mass="60668">MELTVPGLALVTVPVMETDAALWKTLMFDGIDEMAVEKVTAAFGTIDIVASGRAVGAACPDCGHNSARVHGSYQRRLRDLPLGEWSVVILLTVRRFVCDASTCPRRTFVEPFAHLACPYARFTTRLGHLLEIIGLALAGRAGARMAAQLGLGAGRMTLLRRVMSLPDPQFSTPRVIGVDDFATRRGNSYATVITDGERHHPIDVLPGREAAPLTAWLKAHPGADVICRDRAGAYAEAAALGAPGALQVADRFHILQNLNQAVEKCVAAHRDCLRTIVPPVDDQAIVASAAKSETEVDPSVAPMPTGRRAERMRAHHALVHGLLSEGMGLRAIARHLGWGRHTVQRYARADRWQDMVTGRRTRPSRFDVHLSYLQRRIDETDGAITIKDLREELAGRGHRVPYTSLRDWARSRLDWPDAPLTARAAPSVRTVVGWITRHPDTLTEDESTQLKAVLDVCPELDQAHDLVRDFAQMLARRTGADLPDWISAARAAQLPGITGFTHGLTADLEAVIAGLTVHWSSGGTEGAVNRVKKIKRQFYGRAGFELLRKLILLE</sequence>
<gene>
    <name evidence="2" type="ORF">MQP27_38790</name>
</gene>
<evidence type="ECO:0000313" key="2">
    <source>
        <dbReference type="EMBL" id="MCI3277028.1"/>
    </source>
</evidence>
<keyword evidence="3" id="KW-1185">Reference proteome</keyword>
<dbReference type="Pfam" id="PF01610">
    <property type="entry name" value="DDE_Tnp_ISL3"/>
    <property type="match status" value="2"/>
</dbReference>
<dbReference type="PANTHER" id="PTHR33498">
    <property type="entry name" value="TRANSPOSASE FOR INSERTION SEQUENCE ELEMENT IS1557"/>
    <property type="match status" value="1"/>
</dbReference>
<feature type="domain" description="HTH IS21-type" evidence="1">
    <location>
        <begin position="314"/>
        <end position="377"/>
    </location>
</feature>
<dbReference type="InterPro" id="IPR017894">
    <property type="entry name" value="HTH_IS21_transposase_type"/>
</dbReference>
<proteinExistence type="predicted"/>
<dbReference type="InterPro" id="IPR029261">
    <property type="entry name" value="Transposase_Znf"/>
</dbReference>
<organism evidence="2 3">
    <name type="scientific">Streptomyces cylindrosporus</name>
    <dbReference type="NCBI Taxonomy" id="2927583"/>
    <lineage>
        <taxon>Bacteria</taxon>
        <taxon>Bacillati</taxon>
        <taxon>Actinomycetota</taxon>
        <taxon>Actinomycetes</taxon>
        <taxon>Kitasatosporales</taxon>
        <taxon>Streptomycetaceae</taxon>
        <taxon>Streptomyces</taxon>
    </lineage>
</organism>
<accession>A0ABS9YIF5</accession>
<dbReference type="Proteomes" id="UP001165269">
    <property type="component" value="Unassembled WGS sequence"/>
</dbReference>
<reference evidence="2" key="1">
    <citation type="submission" date="2022-03" db="EMBL/GenBank/DDBJ databases">
        <title>Streptomyces 7R015 and 7R016 isolated from Barleria lupulina in Thailand.</title>
        <authorList>
            <person name="Kanchanasin P."/>
            <person name="Phongsopitanun W."/>
            <person name="Tanasupawat S."/>
        </authorList>
    </citation>
    <scope>NUCLEOTIDE SEQUENCE</scope>
    <source>
        <strain evidence="2">7R015</strain>
    </source>
</reference>
<dbReference type="Pfam" id="PF14690">
    <property type="entry name" value="Zn_ribbon_ISL3"/>
    <property type="match status" value="1"/>
</dbReference>
<dbReference type="NCBIfam" id="NF033550">
    <property type="entry name" value="transpos_ISL3"/>
    <property type="match status" value="1"/>
</dbReference>
<evidence type="ECO:0000313" key="3">
    <source>
        <dbReference type="Proteomes" id="UP001165269"/>
    </source>
</evidence>
<name>A0ABS9YIF5_9ACTN</name>
<evidence type="ECO:0000259" key="1">
    <source>
        <dbReference type="PROSITE" id="PS50531"/>
    </source>
</evidence>
<dbReference type="RefSeq" id="WP_242774189.1">
    <property type="nucleotide sequence ID" value="NZ_JALDAY010000013.1"/>
</dbReference>
<comment type="caution">
    <text evidence="2">The sequence shown here is derived from an EMBL/GenBank/DDBJ whole genome shotgun (WGS) entry which is preliminary data.</text>
</comment>
<dbReference type="InterPro" id="IPR002560">
    <property type="entry name" value="Transposase_DDE"/>
</dbReference>